<dbReference type="Gene3D" id="3.30.750.24">
    <property type="entry name" value="STAS domain"/>
    <property type="match status" value="1"/>
</dbReference>
<dbReference type="GO" id="GO:0043856">
    <property type="term" value="F:anti-sigma factor antagonist activity"/>
    <property type="evidence" value="ECO:0007669"/>
    <property type="project" value="TreeGrafter"/>
</dbReference>
<evidence type="ECO:0000313" key="3">
    <source>
        <dbReference type="Proteomes" id="UP000094828"/>
    </source>
</evidence>
<sequence>MQVSTETFGNVLVAHTPEELTEETTRLFHEAIETHLQAGLKSVVLQMDRSETLDSAGLTALVDLHERLREQGGNVKICALTETGRKIFHVTRLDEEFDLYESMIDAVGSFQS</sequence>
<feature type="domain" description="STAS" evidence="1">
    <location>
        <begin position="1"/>
        <end position="110"/>
    </location>
</feature>
<dbReference type="InterPro" id="IPR002645">
    <property type="entry name" value="STAS_dom"/>
</dbReference>
<dbReference type="Pfam" id="PF01740">
    <property type="entry name" value="STAS"/>
    <property type="match status" value="1"/>
</dbReference>
<dbReference type="EMBL" id="LYDR01000110">
    <property type="protein sequence ID" value="ODA30361.1"/>
    <property type="molecule type" value="Genomic_DNA"/>
</dbReference>
<protein>
    <submittedName>
        <fullName evidence="2">Anti-anti-sigma factor</fullName>
    </submittedName>
</protein>
<evidence type="ECO:0000313" key="2">
    <source>
        <dbReference type="EMBL" id="ODA30361.1"/>
    </source>
</evidence>
<organism evidence="2 3">
    <name type="scientific">Planctopirus hydrillae</name>
    <dbReference type="NCBI Taxonomy" id="1841610"/>
    <lineage>
        <taxon>Bacteria</taxon>
        <taxon>Pseudomonadati</taxon>
        <taxon>Planctomycetota</taxon>
        <taxon>Planctomycetia</taxon>
        <taxon>Planctomycetales</taxon>
        <taxon>Planctomycetaceae</taxon>
        <taxon>Planctopirus</taxon>
    </lineage>
</organism>
<keyword evidence="3" id="KW-1185">Reference proteome</keyword>
<proteinExistence type="predicted"/>
<reference evidence="2 3" key="1">
    <citation type="submission" date="2016-05" db="EMBL/GenBank/DDBJ databases">
        <title>Genomic and physiological characterization of Planctopirus sp. isolated from fresh water lake.</title>
        <authorList>
            <person name="Subhash Y."/>
            <person name="Ramana C."/>
        </authorList>
    </citation>
    <scope>NUCLEOTIDE SEQUENCE [LARGE SCALE GENOMIC DNA]</scope>
    <source>
        <strain evidence="2 3">JC280</strain>
    </source>
</reference>
<name>A0A1C3EAT6_9PLAN</name>
<dbReference type="PANTHER" id="PTHR33495">
    <property type="entry name" value="ANTI-SIGMA FACTOR ANTAGONIST TM_1081-RELATED-RELATED"/>
    <property type="match status" value="1"/>
</dbReference>
<dbReference type="AlphaFoldDB" id="A0A1C3EAT6"/>
<evidence type="ECO:0000259" key="1">
    <source>
        <dbReference type="PROSITE" id="PS50801"/>
    </source>
</evidence>
<dbReference type="SUPFAM" id="SSF52091">
    <property type="entry name" value="SpoIIaa-like"/>
    <property type="match status" value="1"/>
</dbReference>
<dbReference type="Proteomes" id="UP000094828">
    <property type="component" value="Unassembled WGS sequence"/>
</dbReference>
<dbReference type="InterPro" id="IPR036513">
    <property type="entry name" value="STAS_dom_sf"/>
</dbReference>
<dbReference type="PROSITE" id="PS50801">
    <property type="entry name" value="STAS"/>
    <property type="match status" value="1"/>
</dbReference>
<dbReference type="OrthoDB" id="277461at2"/>
<comment type="caution">
    <text evidence="2">The sequence shown here is derived from an EMBL/GenBank/DDBJ whole genome shotgun (WGS) entry which is preliminary data.</text>
</comment>
<dbReference type="STRING" id="1841610.A6X21_00310"/>
<gene>
    <name evidence="2" type="ORF">A6X21_00310</name>
</gene>
<dbReference type="CDD" id="cd07043">
    <property type="entry name" value="STAS_anti-anti-sigma_factors"/>
    <property type="match status" value="1"/>
</dbReference>
<dbReference type="SMR" id="A0A1C3EAT6"/>
<dbReference type="RefSeq" id="WP_013108708.1">
    <property type="nucleotide sequence ID" value="NZ_LYDR01000110.1"/>
</dbReference>
<accession>A0A1C3EAT6</accession>